<evidence type="ECO:0000256" key="6">
    <source>
        <dbReference type="ARBA" id="ARBA00022723"/>
    </source>
</evidence>
<dbReference type="EMBL" id="JARGDH010000001">
    <property type="protein sequence ID" value="KAL0279258.1"/>
    <property type="molecule type" value="Genomic_DNA"/>
</dbReference>
<evidence type="ECO:0000256" key="8">
    <source>
        <dbReference type="ARBA" id="ARBA00023007"/>
    </source>
</evidence>
<dbReference type="SUPFAM" id="SSF55620">
    <property type="entry name" value="Tetrahydrobiopterin biosynthesis enzymes-like"/>
    <property type="match status" value="1"/>
</dbReference>
<evidence type="ECO:0000256" key="4">
    <source>
        <dbReference type="ARBA" id="ARBA00013100"/>
    </source>
</evidence>
<gene>
    <name evidence="10" type="ORF">PYX00_000861</name>
</gene>
<dbReference type="PANTHER" id="PTHR12589">
    <property type="entry name" value="PYRUVOYL TETRAHYDROBIOPTERIN SYNTHASE"/>
    <property type="match status" value="1"/>
</dbReference>
<evidence type="ECO:0000256" key="7">
    <source>
        <dbReference type="ARBA" id="ARBA00022833"/>
    </source>
</evidence>
<dbReference type="Gene3D" id="3.30.479.10">
    <property type="entry name" value="6-pyruvoyl tetrahydropterin synthase/QueD"/>
    <property type="match status" value="1"/>
</dbReference>
<keyword evidence="9" id="KW-0456">Lyase</keyword>
<dbReference type="InterPro" id="IPR007115">
    <property type="entry name" value="6-PTP_synth/QueD"/>
</dbReference>
<evidence type="ECO:0000313" key="10">
    <source>
        <dbReference type="EMBL" id="KAL0279258.1"/>
    </source>
</evidence>
<dbReference type="FunFam" id="3.30.479.10:FF:000003">
    <property type="entry name" value="6-pyruvoyl tetrahydrobiopterin synthase"/>
    <property type="match status" value="1"/>
</dbReference>
<comment type="caution">
    <text evidence="10">The sequence shown here is derived from an EMBL/GenBank/DDBJ whole genome shotgun (WGS) entry which is preliminary data.</text>
</comment>
<comment type="pathway">
    <text evidence="2">Cofactor biosynthesis; tetrahydrobiopterin biosynthesis; tetrahydrobiopterin from 7,8-dihydroneopterin triphosphate: step 1/3.</text>
</comment>
<evidence type="ECO:0000256" key="3">
    <source>
        <dbReference type="ARBA" id="ARBA00009164"/>
    </source>
</evidence>
<dbReference type="PROSITE" id="PS00988">
    <property type="entry name" value="PTPS_2"/>
    <property type="match status" value="1"/>
</dbReference>
<evidence type="ECO:0000256" key="2">
    <source>
        <dbReference type="ARBA" id="ARBA00005126"/>
    </source>
</evidence>
<accession>A0AAW2IC21</accession>
<sequence length="144" mass="16496">MAQVPPIAYLTRTEIFSACHRLHSNHLTAEENEKVYGKCNNLHGHGHNYKVEVTVRGPICPKTGMVINITDLKNYMNAAIMEVLDHKNLDKDVPYFKDAVSTTENLSVFIWKQLQHFMPDPTILYKVKIHETDKNVVTYKGETV</sequence>
<protein>
    <recommendedName>
        <fullName evidence="5">6-pyruvoyl tetrahydrobiopterin synthase</fullName>
        <ecNumber evidence="4">4.2.3.12</ecNumber>
    </recommendedName>
</protein>
<dbReference type="GO" id="GO:0006729">
    <property type="term" value="P:tetrahydrobiopterin biosynthetic process"/>
    <property type="evidence" value="ECO:0007669"/>
    <property type="project" value="UniProtKB-KW"/>
</dbReference>
<keyword evidence="6" id="KW-0479">Metal-binding</keyword>
<proteinExistence type="inferred from homology"/>
<name>A0AAW2IC21_9NEOP</name>
<keyword evidence="8" id="KW-0783">Tetrahydrobiopterin biosynthesis</keyword>
<dbReference type="InterPro" id="IPR022469">
    <property type="entry name" value="PTPS_His_AS"/>
</dbReference>
<dbReference type="GO" id="GO:0003874">
    <property type="term" value="F:6-pyruvoyltetrahydropterin synthase activity"/>
    <property type="evidence" value="ECO:0007669"/>
    <property type="project" value="UniProtKB-EC"/>
</dbReference>
<comment type="cofactor">
    <cofactor evidence="1">
        <name>Zn(2+)</name>
        <dbReference type="ChEBI" id="CHEBI:29105"/>
    </cofactor>
</comment>
<evidence type="ECO:0000256" key="9">
    <source>
        <dbReference type="ARBA" id="ARBA00023239"/>
    </source>
</evidence>
<dbReference type="AlphaFoldDB" id="A0AAW2IC21"/>
<dbReference type="InterPro" id="IPR022470">
    <property type="entry name" value="PTPS_Cys_AS"/>
</dbReference>
<dbReference type="CDD" id="cd00470">
    <property type="entry name" value="PTPS"/>
    <property type="match status" value="1"/>
</dbReference>
<dbReference type="PROSITE" id="PS00987">
    <property type="entry name" value="PTPS_1"/>
    <property type="match status" value="1"/>
</dbReference>
<dbReference type="Pfam" id="PF01242">
    <property type="entry name" value="PTPS"/>
    <property type="match status" value="1"/>
</dbReference>
<dbReference type="InterPro" id="IPR038418">
    <property type="entry name" value="6-PTP_synth/QueD_sf"/>
</dbReference>
<keyword evidence="7" id="KW-0862">Zinc</keyword>
<reference evidence="10" key="1">
    <citation type="journal article" date="2024" name="Gigascience">
        <title>Chromosome-level genome of the poultry shaft louse Menopon gallinae provides insight into the host-switching and adaptive evolution of parasitic lice.</title>
        <authorList>
            <person name="Xu Y."/>
            <person name="Ma L."/>
            <person name="Liu S."/>
            <person name="Liang Y."/>
            <person name="Liu Q."/>
            <person name="He Z."/>
            <person name="Tian L."/>
            <person name="Duan Y."/>
            <person name="Cai W."/>
            <person name="Li H."/>
            <person name="Song F."/>
        </authorList>
    </citation>
    <scope>NUCLEOTIDE SEQUENCE</scope>
    <source>
        <strain evidence="10">Cailab_2023a</strain>
    </source>
</reference>
<comment type="similarity">
    <text evidence="3">Belongs to the PTPS family.</text>
</comment>
<organism evidence="10">
    <name type="scientific">Menopon gallinae</name>
    <name type="common">poultry shaft louse</name>
    <dbReference type="NCBI Taxonomy" id="328185"/>
    <lineage>
        <taxon>Eukaryota</taxon>
        <taxon>Metazoa</taxon>
        <taxon>Ecdysozoa</taxon>
        <taxon>Arthropoda</taxon>
        <taxon>Hexapoda</taxon>
        <taxon>Insecta</taxon>
        <taxon>Pterygota</taxon>
        <taxon>Neoptera</taxon>
        <taxon>Paraneoptera</taxon>
        <taxon>Psocodea</taxon>
        <taxon>Troctomorpha</taxon>
        <taxon>Phthiraptera</taxon>
        <taxon>Amblycera</taxon>
        <taxon>Menoponidae</taxon>
        <taxon>Menopon</taxon>
    </lineage>
</organism>
<dbReference type="GO" id="GO:0046872">
    <property type="term" value="F:metal ion binding"/>
    <property type="evidence" value="ECO:0007669"/>
    <property type="project" value="UniProtKB-KW"/>
</dbReference>
<dbReference type="EC" id="4.2.3.12" evidence="4"/>
<evidence type="ECO:0000256" key="1">
    <source>
        <dbReference type="ARBA" id="ARBA00001947"/>
    </source>
</evidence>
<dbReference type="PANTHER" id="PTHR12589:SF7">
    <property type="entry name" value="6-PYRUVOYL TETRAHYDROBIOPTERIN SYNTHASE"/>
    <property type="match status" value="1"/>
</dbReference>
<dbReference type="GO" id="GO:0005739">
    <property type="term" value="C:mitochondrion"/>
    <property type="evidence" value="ECO:0007669"/>
    <property type="project" value="TreeGrafter"/>
</dbReference>
<evidence type="ECO:0000256" key="5">
    <source>
        <dbReference type="ARBA" id="ARBA00015587"/>
    </source>
</evidence>